<dbReference type="Proteomes" id="UP000661025">
    <property type="component" value="Unassembled WGS sequence"/>
</dbReference>
<accession>A0A927L0Q1</accession>
<dbReference type="RefSeq" id="WP_192360416.1">
    <property type="nucleotide sequence ID" value="NZ_CP119182.1"/>
</dbReference>
<protein>
    <submittedName>
        <fullName evidence="1">Uncharacterized protein</fullName>
    </submittedName>
</protein>
<name>A0A927L0Q1_9ACTN</name>
<sequence length="170" mass="18986">MSARETLNRWVEAMQILCGKDDNPGPQRRAGYEETRQQMLNAAYAEVLREGARLLEDAACDADWTRTPDYCAGLRAGAELLLAAVGKATAEAATATSDFFEPGRSYTSTGPRDVWLRFVCEHVTRDPQTGVREAWGWLHRADGTRRMERAWESSYPQWTVEDAEAGDGRG</sequence>
<comment type="caution">
    <text evidence="1">The sequence shown here is derived from an EMBL/GenBank/DDBJ whole genome shotgun (WGS) entry which is preliminary data.</text>
</comment>
<dbReference type="GeneID" id="79933800"/>
<proteinExistence type="predicted"/>
<dbReference type="EMBL" id="JACYXT010000003">
    <property type="protein sequence ID" value="MBD9723505.1"/>
    <property type="molecule type" value="Genomic_DNA"/>
</dbReference>
<organism evidence="1 2">
    <name type="scientific">Streptomyces caniscabiei</name>
    <dbReference type="NCBI Taxonomy" id="2746961"/>
    <lineage>
        <taxon>Bacteria</taxon>
        <taxon>Bacillati</taxon>
        <taxon>Actinomycetota</taxon>
        <taxon>Actinomycetes</taxon>
        <taxon>Kitasatosporales</taxon>
        <taxon>Streptomycetaceae</taxon>
        <taxon>Streptomyces</taxon>
    </lineage>
</organism>
<dbReference type="AlphaFoldDB" id="A0A927L0Q1"/>
<evidence type="ECO:0000313" key="2">
    <source>
        <dbReference type="Proteomes" id="UP000661025"/>
    </source>
</evidence>
<reference evidence="1" key="1">
    <citation type="submission" date="2020-09" db="EMBL/GenBank/DDBJ databases">
        <title>Streptomyces canutascabiei sp. nov., which causes potato common scab and is distributed across the world.</title>
        <authorList>
            <person name="Nguyen H.P."/>
            <person name="Weisberg A.J."/>
            <person name="Chang J.H."/>
            <person name="Clarke C.R."/>
        </authorList>
    </citation>
    <scope>NUCLEOTIDE SEQUENCE</scope>
    <source>
        <strain evidence="1">ID-01-6.2a</strain>
    </source>
</reference>
<gene>
    <name evidence="1" type="ORF">IHE70_09650</name>
</gene>
<evidence type="ECO:0000313" key="1">
    <source>
        <dbReference type="EMBL" id="MBD9723505.1"/>
    </source>
</evidence>